<gene>
    <name evidence="2" type="ORF">EAH80_26065</name>
</gene>
<feature type="region of interest" description="Disordered" evidence="1">
    <location>
        <begin position="266"/>
        <end position="310"/>
    </location>
</feature>
<feature type="compositionally biased region" description="Polar residues" evidence="1">
    <location>
        <begin position="35"/>
        <end position="45"/>
    </location>
</feature>
<feature type="compositionally biased region" description="Pro residues" evidence="1">
    <location>
        <begin position="170"/>
        <end position="179"/>
    </location>
</feature>
<feature type="region of interest" description="Disordered" evidence="1">
    <location>
        <begin position="18"/>
        <end position="209"/>
    </location>
</feature>
<dbReference type="Proteomes" id="UP000320095">
    <property type="component" value="Unassembled WGS sequence"/>
</dbReference>
<evidence type="ECO:0000313" key="3">
    <source>
        <dbReference type="Proteomes" id="UP000320095"/>
    </source>
</evidence>
<protein>
    <submittedName>
        <fullName evidence="2">Uncharacterized protein</fullName>
    </submittedName>
</protein>
<dbReference type="EMBL" id="RCZG01000015">
    <property type="protein sequence ID" value="TPG29701.1"/>
    <property type="molecule type" value="Genomic_DNA"/>
</dbReference>
<evidence type="ECO:0000256" key="1">
    <source>
        <dbReference type="SAM" id="MobiDB-lite"/>
    </source>
</evidence>
<organism evidence="2 3">
    <name type="scientific">Mycolicibacterium hodleri</name>
    <dbReference type="NCBI Taxonomy" id="49897"/>
    <lineage>
        <taxon>Bacteria</taxon>
        <taxon>Bacillati</taxon>
        <taxon>Actinomycetota</taxon>
        <taxon>Actinomycetes</taxon>
        <taxon>Mycobacteriales</taxon>
        <taxon>Mycobacteriaceae</taxon>
        <taxon>Mycolicibacterium</taxon>
    </lineage>
</organism>
<dbReference type="AlphaFoldDB" id="A0A502DZJ6"/>
<feature type="compositionally biased region" description="Basic and acidic residues" evidence="1">
    <location>
        <begin position="65"/>
        <end position="74"/>
    </location>
</feature>
<keyword evidence="3" id="KW-1185">Reference proteome</keyword>
<sequence>MSGLFMGGAYAAIAFADPDAGQGGEMGRAPAVPTGSGSTAPTAGRSSLDDTAEPAPRPATTAPEPRPRVGDGRHGLPSGTRESDRKGPASGKHRGAVARVPSQTDSAPNGERSSSVSAGPAQAADVETTIETVTPDLVPTIDTPTGKVPPSDGDGDEHEGWHWPWCWPTPRGPRPPPDGSPSGTGKGGGGGVTAGKPPIGIGIPKPPPSMQLPATIPRVVSPKLPVGSVDPEVDDTGGLATAAGELPFMPGSLPAIVPPLGAGDVGAGGPGAAPRAGSPAAPKTSGGPQNQSQSPGFGGQGPPAFRAGNGPLPASYRAGYGDYLRTAGIRQMAAVAVPGVTGILVLTGAGGLIGYRQARAGHTVGAGGAARFMG</sequence>
<reference evidence="2 3" key="1">
    <citation type="journal article" date="2019" name="Environ. Microbiol.">
        <title>Species interactions and distinct microbial communities in high Arctic permafrost affected cryosols are associated with the CH4 and CO2 gas fluxes.</title>
        <authorList>
            <person name="Altshuler I."/>
            <person name="Hamel J."/>
            <person name="Turney S."/>
            <person name="Magnuson E."/>
            <person name="Levesque R."/>
            <person name="Greer C."/>
            <person name="Whyte L.G."/>
        </authorList>
    </citation>
    <scope>NUCLEOTIDE SEQUENCE [LARGE SCALE GENOMIC DNA]</scope>
    <source>
        <strain evidence="2 3">S5.20</strain>
    </source>
</reference>
<feature type="compositionally biased region" description="Low complexity" evidence="1">
    <location>
        <begin position="194"/>
        <end position="203"/>
    </location>
</feature>
<feature type="compositionally biased region" description="Polar residues" evidence="1">
    <location>
        <begin position="101"/>
        <end position="117"/>
    </location>
</feature>
<accession>A0A502DZJ6</accession>
<evidence type="ECO:0000313" key="2">
    <source>
        <dbReference type="EMBL" id="TPG29701.1"/>
    </source>
</evidence>
<name>A0A502DZJ6_9MYCO</name>
<comment type="caution">
    <text evidence="2">The sequence shown here is derived from an EMBL/GenBank/DDBJ whole genome shotgun (WGS) entry which is preliminary data.</text>
</comment>
<proteinExistence type="predicted"/>
<feature type="compositionally biased region" description="Low complexity" evidence="1">
    <location>
        <begin position="272"/>
        <end position="295"/>
    </location>
</feature>
<feature type="compositionally biased region" description="Gly residues" evidence="1">
    <location>
        <begin position="182"/>
        <end position="193"/>
    </location>
</feature>